<dbReference type="Gene3D" id="3.30.1330.30">
    <property type="match status" value="1"/>
</dbReference>
<feature type="domain" description="MRM3-like substrate binding" evidence="5">
    <location>
        <begin position="6"/>
        <end position="79"/>
    </location>
</feature>
<comment type="similarity">
    <text evidence="1">Belongs to the class IV-like SAM-binding methyltransferase superfamily. RNA methyltransferase TrmH family.</text>
</comment>
<reference evidence="6 7" key="1">
    <citation type="submission" date="2022-06" db="EMBL/GenBank/DDBJ databases">
        <authorList>
            <person name="Xuan X."/>
        </authorList>
    </citation>
    <scope>NUCLEOTIDE SEQUENCE [LARGE SCALE GENOMIC DNA]</scope>
    <source>
        <strain evidence="6 7">2V75</strain>
    </source>
</reference>
<dbReference type="CDD" id="cd18109">
    <property type="entry name" value="SpoU-like_RNA-MTase"/>
    <property type="match status" value="1"/>
</dbReference>
<feature type="domain" description="tRNA/rRNA methyltransferase SpoU type" evidence="4">
    <location>
        <begin position="96"/>
        <end position="232"/>
    </location>
</feature>
<dbReference type="Pfam" id="PF00588">
    <property type="entry name" value="SpoU_methylase"/>
    <property type="match status" value="1"/>
</dbReference>
<dbReference type="PANTHER" id="PTHR43191">
    <property type="entry name" value="RRNA METHYLTRANSFERASE 3"/>
    <property type="match status" value="1"/>
</dbReference>
<dbReference type="InterPro" id="IPR001537">
    <property type="entry name" value="SpoU_MeTrfase"/>
</dbReference>
<accession>A0ABT1AY08</accession>
<dbReference type="GO" id="GO:0008168">
    <property type="term" value="F:methyltransferase activity"/>
    <property type="evidence" value="ECO:0007669"/>
    <property type="project" value="UniProtKB-KW"/>
</dbReference>
<dbReference type="InterPro" id="IPR051259">
    <property type="entry name" value="rRNA_Methyltransferase"/>
</dbReference>
<dbReference type="PANTHER" id="PTHR43191:SF2">
    <property type="entry name" value="RRNA METHYLTRANSFERASE 3, MITOCHONDRIAL"/>
    <property type="match status" value="1"/>
</dbReference>
<dbReference type="SUPFAM" id="SSF55315">
    <property type="entry name" value="L30e-like"/>
    <property type="match status" value="1"/>
</dbReference>
<protein>
    <submittedName>
        <fullName evidence="6">RNA methyltransferase</fullName>
    </submittedName>
</protein>
<organism evidence="6 7">
    <name type="scientific">Robiginitalea marina</name>
    <dbReference type="NCBI Taxonomy" id="2954105"/>
    <lineage>
        <taxon>Bacteria</taxon>
        <taxon>Pseudomonadati</taxon>
        <taxon>Bacteroidota</taxon>
        <taxon>Flavobacteriia</taxon>
        <taxon>Flavobacteriales</taxon>
        <taxon>Flavobacteriaceae</taxon>
        <taxon>Robiginitalea</taxon>
    </lineage>
</organism>
<dbReference type="InterPro" id="IPR029026">
    <property type="entry name" value="tRNA_m1G_MTases_N"/>
</dbReference>
<dbReference type="InterPro" id="IPR029064">
    <property type="entry name" value="Ribosomal_eL30-like_sf"/>
</dbReference>
<evidence type="ECO:0000259" key="5">
    <source>
        <dbReference type="Pfam" id="PF22435"/>
    </source>
</evidence>
<dbReference type="InterPro" id="IPR029028">
    <property type="entry name" value="Alpha/beta_knot_MTases"/>
</dbReference>
<dbReference type="Proteomes" id="UP001206312">
    <property type="component" value="Unassembled WGS sequence"/>
</dbReference>
<dbReference type="SUPFAM" id="SSF75217">
    <property type="entry name" value="alpha/beta knot"/>
    <property type="match status" value="1"/>
</dbReference>
<keyword evidence="2 6" id="KW-0489">Methyltransferase</keyword>
<evidence type="ECO:0000259" key="4">
    <source>
        <dbReference type="Pfam" id="PF00588"/>
    </source>
</evidence>
<sequence length="245" mass="25919">MVAKKDLKFIKSLHQKKNRARHGLFLAEGVKLVGELLGAGFGVHSLYSTDPGPPGIQTTPISPGELKKVSTLVQPNKVLGVFEVPEAAPPRFNGWLLALDGVRDPGNLGTIIRLCDWFGVRDLLCSPDTVDCYNPKTLMATMGSIARVRVHYLPLEEVLPACGLPVYGASMEGNPLPGASLPAEGVLVLGSESHGVSAPVRALLRATLAIPTWGDAGAESLNVGTAAGIFLYEIRRGTPGPTIQK</sequence>
<evidence type="ECO:0000313" key="7">
    <source>
        <dbReference type="Proteomes" id="UP001206312"/>
    </source>
</evidence>
<name>A0ABT1AY08_9FLAO</name>
<evidence type="ECO:0000313" key="6">
    <source>
        <dbReference type="EMBL" id="MCO5724796.1"/>
    </source>
</evidence>
<dbReference type="Gene3D" id="3.40.1280.10">
    <property type="match status" value="1"/>
</dbReference>
<dbReference type="GO" id="GO:0032259">
    <property type="term" value="P:methylation"/>
    <property type="evidence" value="ECO:0007669"/>
    <property type="project" value="UniProtKB-KW"/>
</dbReference>
<evidence type="ECO:0000256" key="3">
    <source>
        <dbReference type="ARBA" id="ARBA00022679"/>
    </source>
</evidence>
<dbReference type="Pfam" id="PF22435">
    <property type="entry name" value="MRM3-like_sub_bind"/>
    <property type="match status" value="1"/>
</dbReference>
<comment type="caution">
    <text evidence="6">The sequence shown here is derived from an EMBL/GenBank/DDBJ whole genome shotgun (WGS) entry which is preliminary data.</text>
</comment>
<evidence type="ECO:0000256" key="1">
    <source>
        <dbReference type="ARBA" id="ARBA00007228"/>
    </source>
</evidence>
<dbReference type="InterPro" id="IPR053888">
    <property type="entry name" value="MRM3-like_sub_bind"/>
</dbReference>
<dbReference type="EMBL" id="JAMXIB010000005">
    <property type="protein sequence ID" value="MCO5724796.1"/>
    <property type="molecule type" value="Genomic_DNA"/>
</dbReference>
<keyword evidence="3" id="KW-0808">Transferase</keyword>
<proteinExistence type="inferred from homology"/>
<gene>
    <name evidence="6" type="ORF">NG653_07990</name>
</gene>
<keyword evidence="7" id="KW-1185">Reference proteome</keyword>
<evidence type="ECO:0000256" key="2">
    <source>
        <dbReference type="ARBA" id="ARBA00022603"/>
    </source>
</evidence>